<comment type="caution">
    <text evidence="1">The sequence shown here is derived from an EMBL/GenBank/DDBJ whole genome shotgun (WGS) entry which is preliminary data.</text>
</comment>
<evidence type="ECO:0000313" key="2">
    <source>
        <dbReference type="Proteomes" id="UP001187192"/>
    </source>
</evidence>
<name>A0AA88EC51_FICCA</name>
<gene>
    <name evidence="1" type="ORF">TIFTF001_036114</name>
</gene>
<reference evidence="1" key="1">
    <citation type="submission" date="2023-07" db="EMBL/GenBank/DDBJ databases">
        <title>draft genome sequence of fig (Ficus carica).</title>
        <authorList>
            <person name="Takahashi T."/>
            <person name="Nishimura K."/>
        </authorList>
    </citation>
    <scope>NUCLEOTIDE SEQUENCE</scope>
</reference>
<dbReference type="EMBL" id="BTGU01000399">
    <property type="protein sequence ID" value="GMN67049.1"/>
    <property type="molecule type" value="Genomic_DNA"/>
</dbReference>
<accession>A0AA88EC51</accession>
<dbReference type="Proteomes" id="UP001187192">
    <property type="component" value="Unassembled WGS sequence"/>
</dbReference>
<evidence type="ECO:0000313" key="1">
    <source>
        <dbReference type="EMBL" id="GMN67049.1"/>
    </source>
</evidence>
<organism evidence="1 2">
    <name type="scientific">Ficus carica</name>
    <name type="common">Common fig</name>
    <dbReference type="NCBI Taxonomy" id="3494"/>
    <lineage>
        <taxon>Eukaryota</taxon>
        <taxon>Viridiplantae</taxon>
        <taxon>Streptophyta</taxon>
        <taxon>Embryophyta</taxon>
        <taxon>Tracheophyta</taxon>
        <taxon>Spermatophyta</taxon>
        <taxon>Magnoliopsida</taxon>
        <taxon>eudicotyledons</taxon>
        <taxon>Gunneridae</taxon>
        <taxon>Pentapetalae</taxon>
        <taxon>rosids</taxon>
        <taxon>fabids</taxon>
        <taxon>Rosales</taxon>
        <taxon>Moraceae</taxon>
        <taxon>Ficeae</taxon>
        <taxon>Ficus</taxon>
    </lineage>
</organism>
<proteinExistence type="predicted"/>
<keyword evidence="2" id="KW-1185">Reference proteome</keyword>
<protein>
    <submittedName>
        <fullName evidence="1">Uncharacterized protein</fullName>
    </submittedName>
</protein>
<sequence length="106" mass="11527">MILASQKQQPRGCLGSLAAADEISWGRFTILRSRGWIGIAQWGRRVSSPFPTESHLAGSTQDSDFVRISRWFVVGGVASPTEVPRAGEEFGEFADRGVATAFILES</sequence>
<dbReference type="AlphaFoldDB" id="A0AA88EC51"/>